<dbReference type="EMBL" id="JAMPKX010000008">
    <property type="protein sequence ID" value="MEP0948767.1"/>
    <property type="molecule type" value="Genomic_DNA"/>
</dbReference>
<dbReference type="Proteomes" id="UP001482513">
    <property type="component" value="Unassembled WGS sequence"/>
</dbReference>
<accession>A0ABV0KA20</accession>
<evidence type="ECO:0000313" key="1">
    <source>
        <dbReference type="EMBL" id="MEP0948767.1"/>
    </source>
</evidence>
<dbReference type="InterPro" id="IPR036388">
    <property type="entry name" value="WH-like_DNA-bd_sf"/>
</dbReference>
<proteinExistence type="predicted"/>
<comment type="caution">
    <text evidence="1">The sequence shown here is derived from an EMBL/GenBank/DDBJ whole genome shotgun (WGS) entry which is preliminary data.</text>
</comment>
<organism evidence="1 2">
    <name type="scientific">Leptolyngbya subtilissima DQ-A4</name>
    <dbReference type="NCBI Taxonomy" id="2933933"/>
    <lineage>
        <taxon>Bacteria</taxon>
        <taxon>Bacillati</taxon>
        <taxon>Cyanobacteriota</taxon>
        <taxon>Cyanophyceae</taxon>
        <taxon>Leptolyngbyales</taxon>
        <taxon>Leptolyngbyaceae</taxon>
        <taxon>Leptolyngbya group</taxon>
        <taxon>Leptolyngbya</taxon>
    </lineage>
</organism>
<protein>
    <submittedName>
        <fullName evidence="1">Sigma-70 family RNA polymerase sigma factor</fullName>
    </submittedName>
</protein>
<dbReference type="Gene3D" id="1.10.10.10">
    <property type="entry name" value="Winged helix-like DNA-binding domain superfamily/Winged helix DNA-binding domain"/>
    <property type="match status" value="1"/>
</dbReference>
<gene>
    <name evidence="1" type="ORF">NC992_17930</name>
</gene>
<name>A0ABV0KA20_9CYAN</name>
<dbReference type="RefSeq" id="WP_190706551.1">
    <property type="nucleotide sequence ID" value="NZ_JAMPKX010000008.1"/>
</dbReference>
<evidence type="ECO:0000313" key="2">
    <source>
        <dbReference type="Proteomes" id="UP001482513"/>
    </source>
</evidence>
<sequence>MPSHPPSETQQFNHDVQLLLKPNNPHARSLLAFIKRTIQQFGLQAHITEIDIFVEAYLRGVRYTQQNQEHIRQPKAWMRRTAYNIIRECKRDRQRYLAVAFDELMEQEAAGGGPTAVNDEMITHAIASVLQALAALSPGDRNLIQWKVVEGLTWPQVQTKLVEAGEEWISLATLRKRGQRALERLRTAYHICDGDSGNDDSPNPPNLMP</sequence>
<keyword evidence="2" id="KW-1185">Reference proteome</keyword>
<reference evidence="1 2" key="1">
    <citation type="submission" date="2022-04" db="EMBL/GenBank/DDBJ databases">
        <title>Positive selection, recombination, and allopatry shape intraspecific diversity of widespread and dominant cyanobacteria.</title>
        <authorList>
            <person name="Wei J."/>
            <person name="Shu W."/>
            <person name="Hu C."/>
        </authorList>
    </citation>
    <scope>NUCLEOTIDE SEQUENCE [LARGE SCALE GENOMIC DNA]</scope>
    <source>
        <strain evidence="1 2">DQ-A4</strain>
    </source>
</reference>